<feature type="compositionally biased region" description="Polar residues" evidence="1">
    <location>
        <begin position="162"/>
        <end position="175"/>
    </location>
</feature>
<evidence type="ECO:0000259" key="3">
    <source>
        <dbReference type="SMART" id="SM00974"/>
    </source>
</evidence>
<reference evidence="4 5" key="1">
    <citation type="submission" date="2024-02" db="EMBL/GenBank/DDBJ databases">
        <title>First draft genome assembly of two strains of Seiridium cardinale.</title>
        <authorList>
            <person name="Emiliani G."/>
            <person name="Scali E."/>
        </authorList>
    </citation>
    <scope>NUCLEOTIDE SEQUENCE [LARGE SCALE GENOMIC DNA]</scope>
    <source>
        <strain evidence="4 5">BM-138-000479</strain>
    </source>
</reference>
<feature type="domain" description="Bacteriophage T5 Orf172 DNA-binding" evidence="3">
    <location>
        <begin position="242"/>
        <end position="331"/>
    </location>
</feature>
<evidence type="ECO:0000256" key="2">
    <source>
        <dbReference type="SAM" id="Phobius"/>
    </source>
</evidence>
<keyword evidence="2" id="KW-0812">Transmembrane</keyword>
<comment type="caution">
    <text evidence="4">The sequence shown here is derived from an EMBL/GenBank/DDBJ whole genome shotgun (WGS) entry which is preliminary data.</text>
</comment>
<feature type="compositionally biased region" description="Polar residues" evidence="1">
    <location>
        <begin position="34"/>
        <end position="45"/>
    </location>
</feature>
<dbReference type="Pfam" id="PF10544">
    <property type="entry name" value="T5orf172"/>
    <property type="match status" value="1"/>
</dbReference>
<keyword evidence="2" id="KW-0472">Membrane</keyword>
<gene>
    <name evidence="4" type="ORF">SCAR479_10543</name>
</gene>
<keyword evidence="5" id="KW-1185">Reference proteome</keyword>
<proteinExistence type="predicted"/>
<evidence type="ECO:0000313" key="4">
    <source>
        <dbReference type="EMBL" id="KAK9772858.1"/>
    </source>
</evidence>
<dbReference type="SMART" id="SM00974">
    <property type="entry name" value="T5orf172"/>
    <property type="match status" value="1"/>
</dbReference>
<evidence type="ECO:0000256" key="1">
    <source>
        <dbReference type="SAM" id="MobiDB-lite"/>
    </source>
</evidence>
<dbReference type="InterPro" id="IPR018306">
    <property type="entry name" value="Phage_T5_Orf172_DNA-bd"/>
</dbReference>
<accession>A0ABR2XGD8</accession>
<feature type="transmembrane region" description="Helical" evidence="2">
    <location>
        <begin position="414"/>
        <end position="439"/>
    </location>
</feature>
<organism evidence="4 5">
    <name type="scientific">Seiridium cardinale</name>
    <dbReference type="NCBI Taxonomy" id="138064"/>
    <lineage>
        <taxon>Eukaryota</taxon>
        <taxon>Fungi</taxon>
        <taxon>Dikarya</taxon>
        <taxon>Ascomycota</taxon>
        <taxon>Pezizomycotina</taxon>
        <taxon>Sordariomycetes</taxon>
        <taxon>Xylariomycetidae</taxon>
        <taxon>Amphisphaeriales</taxon>
        <taxon>Sporocadaceae</taxon>
        <taxon>Seiridium</taxon>
    </lineage>
</organism>
<feature type="compositionally biased region" description="Polar residues" evidence="1">
    <location>
        <begin position="101"/>
        <end position="113"/>
    </location>
</feature>
<protein>
    <recommendedName>
        <fullName evidence="3">Bacteriophage T5 Orf172 DNA-binding domain-containing protein</fullName>
    </recommendedName>
</protein>
<sequence length="502" mass="56624">MGSEKIKRDLSLALVVVSFSILHTICTSASRIMDNSTTASRSQPSMAVRGLVTPPITPPKQTTQRRNRSRVRAAAEPYRRRSSQTNQPDGLSPLQRRPQRLPTSSASAANSDYPSPEPDRNTTIEPEHIDSMEGQSPENPICVDSEDEPPNLRGRPTRPQLPDQSQSAPTITSTCGLGAKGEASTRPAPCHAKSEPVARRRPTPAKVDKRIQACLRRKLPETQGTSEKVGNNYIFEAITAECSGQKLVKIGVTKNYEQSRLDNIARNCQHVLVDEQDDPVHMPIRLYKRAEQLMHKELEEYRHSWRCRCKMSHKEYFNVDKEVGLEVVQRWREFCRREPYDSDGKLRPFWADRLNKFNIICGNPGAHLDHESRARRWAKFMNPDKNEILRHDLKEVVGRLWKWRWQTIGLAQSFLIVLLTRLHVVSFFWFVLLVAGVLVENSDASLPIFPDALNWVASTVPRPSLSVVSTAEVGNASSGFVAVKQVQEEEEASGSNKEVAVD</sequence>
<feature type="region of interest" description="Disordered" evidence="1">
    <location>
        <begin position="34"/>
        <end position="207"/>
    </location>
</feature>
<dbReference type="Proteomes" id="UP001465668">
    <property type="component" value="Unassembled WGS sequence"/>
</dbReference>
<feature type="compositionally biased region" description="Basic and acidic residues" evidence="1">
    <location>
        <begin position="117"/>
        <end position="131"/>
    </location>
</feature>
<keyword evidence="2" id="KW-1133">Transmembrane helix</keyword>
<evidence type="ECO:0000313" key="5">
    <source>
        <dbReference type="Proteomes" id="UP001465668"/>
    </source>
</evidence>
<dbReference type="EMBL" id="JARVKM010000057">
    <property type="protein sequence ID" value="KAK9772858.1"/>
    <property type="molecule type" value="Genomic_DNA"/>
</dbReference>
<name>A0ABR2XGD8_9PEZI</name>